<protein>
    <recommendedName>
        <fullName evidence="1">Pyruvate kinase C-terminal domain-containing protein</fullName>
    </recommendedName>
</protein>
<proteinExistence type="predicted"/>
<reference evidence="2 3" key="1">
    <citation type="submission" date="2018-08" db="EMBL/GenBank/DDBJ databases">
        <title>Genome analysis of the thermophilic bacterium of the candidate phylum Aminicenantes from deep subsurface aquifer revealed its physiology and ecological role.</title>
        <authorList>
            <person name="Kadnikov V.V."/>
            <person name="Mardanov A.V."/>
            <person name="Beletsky A.V."/>
            <person name="Karnachuk O.V."/>
            <person name="Ravin N.V."/>
        </authorList>
    </citation>
    <scope>NUCLEOTIDE SEQUENCE [LARGE SCALE GENOMIC DNA]</scope>
    <source>
        <strain evidence="2">BY38</strain>
    </source>
</reference>
<dbReference type="InterPro" id="IPR015074">
    <property type="entry name" value="DUF1867"/>
</dbReference>
<dbReference type="EMBL" id="QUAH01000013">
    <property type="protein sequence ID" value="RFT15055.1"/>
    <property type="molecule type" value="Genomic_DNA"/>
</dbReference>
<dbReference type="SUPFAM" id="SSF52935">
    <property type="entry name" value="PK C-terminal domain-like"/>
    <property type="match status" value="1"/>
</dbReference>
<dbReference type="Gene3D" id="3.40.1380.20">
    <property type="entry name" value="Pyruvate kinase, C-terminal domain"/>
    <property type="match status" value="1"/>
</dbReference>
<dbReference type="Pfam" id="PF02887">
    <property type="entry name" value="PK_C"/>
    <property type="match status" value="1"/>
</dbReference>
<sequence length="205" mass="22554">MCQFDLEAEGQSVPCLYFDEPGSVNTEATLKRAAIRAAELNIKQVVVASASGETALKAAEIFHDCRLVVVTHSTGFYRPNFQEMPEEIRHRLEEKGVKVLTCQHAFGGVNRAVRKKLGTYELDEIIAYTLRAFGEGMKVAIEVSLMAADAGLLETGQPCLAMGGTEKGVDTAILLKPVNAQNFFDLRVMEILAKPGFYQEQARKK</sequence>
<accession>A0A3E2BJY7</accession>
<dbReference type="InterPro" id="IPR015795">
    <property type="entry name" value="Pyrv_Knase_C"/>
</dbReference>
<organism evidence="2 3">
    <name type="scientific">Candidatus Saccharicenans subterraneus</name>
    <dbReference type="NCBI Taxonomy" id="2508984"/>
    <lineage>
        <taxon>Bacteria</taxon>
        <taxon>Candidatus Aminicenantota</taxon>
        <taxon>Candidatus Aminicenantia</taxon>
        <taxon>Candidatus Aminicenantales</taxon>
        <taxon>Candidatus Saccharicenantaceae</taxon>
        <taxon>Candidatus Saccharicenans</taxon>
    </lineage>
</organism>
<evidence type="ECO:0000313" key="2">
    <source>
        <dbReference type="EMBL" id="RFT15055.1"/>
    </source>
</evidence>
<dbReference type="InterPro" id="IPR036918">
    <property type="entry name" value="Pyrv_Knase_C_sf"/>
</dbReference>
<dbReference type="PIRSF" id="PIRSF016138">
    <property type="entry name" value="UCP016138"/>
    <property type="match status" value="1"/>
</dbReference>
<dbReference type="Proteomes" id="UP000257323">
    <property type="component" value="Unassembled WGS sequence"/>
</dbReference>
<gene>
    <name evidence="2" type="ORF">OP8BY_0686</name>
</gene>
<evidence type="ECO:0000259" key="1">
    <source>
        <dbReference type="Pfam" id="PF02887"/>
    </source>
</evidence>
<feature type="domain" description="Pyruvate kinase C-terminal" evidence="1">
    <location>
        <begin position="27"/>
        <end position="169"/>
    </location>
</feature>
<evidence type="ECO:0000313" key="3">
    <source>
        <dbReference type="Proteomes" id="UP000257323"/>
    </source>
</evidence>
<comment type="caution">
    <text evidence="2">The sequence shown here is derived from an EMBL/GenBank/DDBJ whole genome shotgun (WGS) entry which is preliminary data.</text>
</comment>
<dbReference type="AlphaFoldDB" id="A0A3E2BJY7"/>
<name>A0A3E2BJY7_9BACT</name>